<feature type="compositionally biased region" description="Basic and acidic residues" evidence="1">
    <location>
        <begin position="59"/>
        <end position="68"/>
    </location>
</feature>
<evidence type="ECO:0000256" key="1">
    <source>
        <dbReference type="SAM" id="MobiDB-lite"/>
    </source>
</evidence>
<feature type="compositionally biased region" description="Basic and acidic residues" evidence="1">
    <location>
        <begin position="76"/>
        <end position="105"/>
    </location>
</feature>
<gene>
    <name evidence="2" type="ORF">CALVIDRAFT_531658</name>
</gene>
<accession>A0A167G1L9</accession>
<dbReference type="AlphaFoldDB" id="A0A167G1L9"/>
<organism evidence="2 3">
    <name type="scientific">Calocera viscosa (strain TUFC12733)</name>
    <dbReference type="NCBI Taxonomy" id="1330018"/>
    <lineage>
        <taxon>Eukaryota</taxon>
        <taxon>Fungi</taxon>
        <taxon>Dikarya</taxon>
        <taxon>Basidiomycota</taxon>
        <taxon>Agaricomycotina</taxon>
        <taxon>Dacrymycetes</taxon>
        <taxon>Dacrymycetales</taxon>
        <taxon>Dacrymycetaceae</taxon>
        <taxon>Calocera</taxon>
    </lineage>
</organism>
<proteinExistence type="predicted"/>
<keyword evidence="3" id="KW-1185">Reference proteome</keyword>
<feature type="region of interest" description="Disordered" evidence="1">
    <location>
        <begin position="1"/>
        <end position="114"/>
    </location>
</feature>
<feature type="non-terminal residue" evidence="2">
    <location>
        <position position="197"/>
    </location>
</feature>
<sequence>MPPRKSTQPKRSRTGSSQGSQAQAKKKKKPKPNMLVPSSQNEDQRQRNEASTSTTSVPADRRQPEARTRGSSSSTARERSSSTARERESSTARERSSSTARERNAGLEVEDDPEQLVQYLLQGLEDEILQTPPQPDGEDVPNVVPQVANANEPEEHVEDLFAVSDLDRAYNAPELASALLFGQARVIIPTANERQWS</sequence>
<protein>
    <submittedName>
        <fullName evidence="2">Uncharacterized protein</fullName>
    </submittedName>
</protein>
<evidence type="ECO:0000313" key="2">
    <source>
        <dbReference type="EMBL" id="KZO90081.1"/>
    </source>
</evidence>
<name>A0A167G1L9_CALVF</name>
<dbReference type="EMBL" id="KV417352">
    <property type="protein sequence ID" value="KZO90081.1"/>
    <property type="molecule type" value="Genomic_DNA"/>
</dbReference>
<evidence type="ECO:0000313" key="3">
    <source>
        <dbReference type="Proteomes" id="UP000076738"/>
    </source>
</evidence>
<reference evidence="2 3" key="1">
    <citation type="journal article" date="2016" name="Mol. Biol. Evol.">
        <title>Comparative Genomics of Early-Diverging Mushroom-Forming Fungi Provides Insights into the Origins of Lignocellulose Decay Capabilities.</title>
        <authorList>
            <person name="Nagy L.G."/>
            <person name="Riley R."/>
            <person name="Tritt A."/>
            <person name="Adam C."/>
            <person name="Daum C."/>
            <person name="Floudas D."/>
            <person name="Sun H."/>
            <person name="Yadav J.S."/>
            <person name="Pangilinan J."/>
            <person name="Larsson K.H."/>
            <person name="Matsuura K."/>
            <person name="Barry K."/>
            <person name="Labutti K."/>
            <person name="Kuo R."/>
            <person name="Ohm R.A."/>
            <person name="Bhattacharya S.S."/>
            <person name="Shirouzu T."/>
            <person name="Yoshinaga Y."/>
            <person name="Martin F.M."/>
            <person name="Grigoriev I.V."/>
            <person name="Hibbett D.S."/>
        </authorList>
    </citation>
    <scope>NUCLEOTIDE SEQUENCE [LARGE SCALE GENOMIC DNA]</scope>
    <source>
        <strain evidence="2 3">TUFC12733</strain>
    </source>
</reference>
<dbReference type="Proteomes" id="UP000076738">
    <property type="component" value="Unassembled WGS sequence"/>
</dbReference>